<keyword evidence="2" id="KW-1185">Reference proteome</keyword>
<evidence type="ECO:0000313" key="2">
    <source>
        <dbReference type="Proteomes" id="UP000517753"/>
    </source>
</evidence>
<accession>A0A7Y9K2Y3</accession>
<evidence type="ECO:0000313" key="1">
    <source>
        <dbReference type="EMBL" id="NYD89810.1"/>
    </source>
</evidence>
<reference evidence="1 2" key="1">
    <citation type="submission" date="2020-07" db="EMBL/GenBank/DDBJ databases">
        <authorList>
            <person name="Partida-Martinez L."/>
            <person name="Huntemann M."/>
            <person name="Clum A."/>
            <person name="Wang J."/>
            <person name="Palaniappan K."/>
            <person name="Ritter S."/>
            <person name="Chen I.-M."/>
            <person name="Stamatis D."/>
            <person name="Reddy T."/>
            <person name="O'Malley R."/>
            <person name="Daum C."/>
            <person name="Shapiro N."/>
            <person name="Ivanova N."/>
            <person name="Kyrpides N."/>
            <person name="Woyke T."/>
        </authorList>
    </citation>
    <scope>NUCLEOTIDE SEQUENCE [LARGE SCALE GENOMIC DNA]</scope>
    <source>
        <strain evidence="1 2">AS2.3</strain>
    </source>
</reference>
<name>A0A7Y9K2Y3_9SPHN</name>
<dbReference type="EMBL" id="JACCBY010000002">
    <property type="protein sequence ID" value="NYD89810.1"/>
    <property type="molecule type" value="Genomic_DNA"/>
</dbReference>
<reference evidence="1 2" key="2">
    <citation type="submission" date="2020-08" db="EMBL/GenBank/DDBJ databases">
        <title>The Agave Microbiome: Exploring the role of microbial communities in plant adaptations to desert environments.</title>
        <authorList>
            <person name="Partida-Martinez L.P."/>
        </authorList>
    </citation>
    <scope>NUCLEOTIDE SEQUENCE [LARGE SCALE GENOMIC DNA]</scope>
    <source>
        <strain evidence="1 2">AS2.3</strain>
    </source>
</reference>
<comment type="caution">
    <text evidence="1">The sequence shown here is derived from an EMBL/GenBank/DDBJ whole genome shotgun (WGS) entry which is preliminary data.</text>
</comment>
<proteinExistence type="predicted"/>
<dbReference type="Proteomes" id="UP000517753">
    <property type="component" value="Unassembled WGS sequence"/>
</dbReference>
<dbReference type="AlphaFoldDB" id="A0A7Y9K2Y3"/>
<organism evidence="1 2">
    <name type="scientific">Sphingomonas melonis</name>
    <dbReference type="NCBI Taxonomy" id="152682"/>
    <lineage>
        <taxon>Bacteria</taxon>
        <taxon>Pseudomonadati</taxon>
        <taxon>Pseudomonadota</taxon>
        <taxon>Alphaproteobacteria</taxon>
        <taxon>Sphingomonadales</taxon>
        <taxon>Sphingomonadaceae</taxon>
        <taxon>Sphingomonas</taxon>
    </lineage>
</organism>
<protein>
    <submittedName>
        <fullName evidence="1">Uncharacterized protein</fullName>
    </submittedName>
</protein>
<dbReference type="RefSeq" id="WP_179508322.1">
    <property type="nucleotide sequence ID" value="NZ_JACCBY010000002.1"/>
</dbReference>
<gene>
    <name evidence="1" type="ORF">HD841_001590</name>
</gene>
<sequence length="66" mass="7223">MDSPPSPATAQLVASIHQPVRASVRECLDRWLRLDAAARESAYLVLEGPEPNLRRTLNASEIAKLA</sequence>